<keyword evidence="2" id="KW-1185">Reference proteome</keyword>
<comment type="caution">
    <text evidence="1">The sequence shown here is derived from an EMBL/GenBank/DDBJ whole genome shotgun (WGS) entry which is preliminary data.</text>
</comment>
<sequence>MKGMLTLMFVWCTSQAFGQTVFEKALSLKMDSLIEEKAKFRSRSSFVLPSNNLQSITTPSGWGGGNATYFFAILGAIYPSFYTTEKKPDMIGAAGISFGNSSRFVNVSASVNVTRVSELRDLSANIVLSRQIFKSCSIAVGGLQLFADPKVSDAPENTYYIAFSHAIRGNRSQETGNAALSYTIGFGTGRFLRKSPGDVAAGKGKYGTGVFANVSYELVKRLNLNAEWSGLNLGFSLGVRPLKNSAITMGFGVFNLTNYSGDRVTYMSTIGIPIFLDRKNIQL</sequence>
<protein>
    <recommendedName>
        <fullName evidence="3">PorT family protein</fullName>
    </recommendedName>
</protein>
<evidence type="ECO:0008006" key="3">
    <source>
        <dbReference type="Google" id="ProtNLM"/>
    </source>
</evidence>
<evidence type="ECO:0000313" key="1">
    <source>
        <dbReference type="EMBL" id="MEE1946568.1"/>
    </source>
</evidence>
<dbReference type="EMBL" id="JAZDQT010000003">
    <property type="protein sequence ID" value="MEE1946568.1"/>
    <property type="molecule type" value="Genomic_DNA"/>
</dbReference>
<gene>
    <name evidence="1" type="ORF">VRU48_15690</name>
</gene>
<dbReference type="Proteomes" id="UP001336835">
    <property type="component" value="Unassembled WGS sequence"/>
</dbReference>
<evidence type="ECO:0000313" key="2">
    <source>
        <dbReference type="Proteomes" id="UP001336835"/>
    </source>
</evidence>
<proteinExistence type="predicted"/>
<dbReference type="RefSeq" id="WP_330108871.1">
    <property type="nucleotide sequence ID" value="NZ_JAZDQT010000003.1"/>
</dbReference>
<name>A0ABU7IAR8_9SPHI</name>
<organism evidence="1 2">
    <name type="scientific">Pedobacter albus</name>
    <dbReference type="NCBI Taxonomy" id="3113905"/>
    <lineage>
        <taxon>Bacteria</taxon>
        <taxon>Pseudomonadati</taxon>
        <taxon>Bacteroidota</taxon>
        <taxon>Sphingobacteriia</taxon>
        <taxon>Sphingobacteriales</taxon>
        <taxon>Sphingobacteriaceae</taxon>
        <taxon>Pedobacter</taxon>
    </lineage>
</organism>
<accession>A0ABU7IAR8</accession>
<reference evidence="1 2" key="1">
    <citation type="submission" date="2024-01" db="EMBL/GenBank/DDBJ databases">
        <title>Pedobacter sp. nov., isolated from fresh soil.</title>
        <authorList>
            <person name="Le N.T.T."/>
        </authorList>
    </citation>
    <scope>NUCLEOTIDE SEQUENCE [LARGE SCALE GENOMIC DNA]</scope>
    <source>
        <strain evidence="1 2">KR3-3</strain>
    </source>
</reference>